<dbReference type="GO" id="GO:0003677">
    <property type="term" value="F:DNA binding"/>
    <property type="evidence" value="ECO:0007669"/>
    <property type="project" value="InterPro"/>
</dbReference>
<feature type="domain" description="HTH cro/C1-type" evidence="1">
    <location>
        <begin position="24"/>
        <end position="80"/>
    </location>
</feature>
<dbReference type="InterPro" id="IPR001387">
    <property type="entry name" value="Cro/C1-type_HTH"/>
</dbReference>
<dbReference type="EMBL" id="BJYZ01000088">
    <property type="protein sequence ID" value="GEO43460.1"/>
    <property type="molecule type" value="Genomic_DNA"/>
</dbReference>
<evidence type="ECO:0000313" key="2">
    <source>
        <dbReference type="EMBL" id="GEO43460.1"/>
    </source>
</evidence>
<evidence type="ECO:0000259" key="1">
    <source>
        <dbReference type="PROSITE" id="PS50943"/>
    </source>
</evidence>
<dbReference type="Gene3D" id="1.10.260.40">
    <property type="entry name" value="lambda repressor-like DNA-binding domains"/>
    <property type="match status" value="1"/>
</dbReference>
<dbReference type="OrthoDB" id="5462911at2"/>
<proteinExistence type="predicted"/>
<reference evidence="2 3" key="1">
    <citation type="submission" date="2019-07" db="EMBL/GenBank/DDBJ databases">
        <title>Whole genome shotgun sequence of Skermanella aerolata NBRC 106429.</title>
        <authorList>
            <person name="Hosoyama A."/>
            <person name="Uohara A."/>
            <person name="Ohji S."/>
            <person name="Ichikawa N."/>
        </authorList>
    </citation>
    <scope>NUCLEOTIDE SEQUENCE [LARGE SCALE GENOMIC DNA]</scope>
    <source>
        <strain evidence="2 3">NBRC 106429</strain>
    </source>
</reference>
<sequence>MTAEPQSSAANDMAELRREAGLWLRSLRKDAGLSQRALAEAVGLYYYTTITQIEAGKLRIQPDRYEAFAQALGVTDTQTFIKQLMSYYDPVTHKALFGDSEPSE</sequence>
<dbReference type="Pfam" id="PF13560">
    <property type="entry name" value="HTH_31"/>
    <property type="match status" value="1"/>
</dbReference>
<dbReference type="AlphaFoldDB" id="A0A512E4Q9"/>
<dbReference type="PROSITE" id="PS50943">
    <property type="entry name" value="HTH_CROC1"/>
    <property type="match status" value="1"/>
</dbReference>
<dbReference type="SUPFAM" id="SSF47413">
    <property type="entry name" value="lambda repressor-like DNA-binding domains"/>
    <property type="match status" value="1"/>
</dbReference>
<dbReference type="RefSeq" id="WP_044436505.1">
    <property type="nucleotide sequence ID" value="NZ_BJYZ01000088.1"/>
</dbReference>
<protein>
    <submittedName>
        <fullName evidence="2">Transcriptional regulator</fullName>
    </submittedName>
</protein>
<dbReference type="SMART" id="SM00530">
    <property type="entry name" value="HTH_XRE"/>
    <property type="match status" value="1"/>
</dbReference>
<dbReference type="CDD" id="cd00093">
    <property type="entry name" value="HTH_XRE"/>
    <property type="match status" value="1"/>
</dbReference>
<dbReference type="Proteomes" id="UP000321523">
    <property type="component" value="Unassembled WGS sequence"/>
</dbReference>
<comment type="caution">
    <text evidence="2">The sequence shown here is derived from an EMBL/GenBank/DDBJ whole genome shotgun (WGS) entry which is preliminary data.</text>
</comment>
<name>A0A512E4Q9_9PROT</name>
<keyword evidence="3" id="KW-1185">Reference proteome</keyword>
<evidence type="ECO:0000313" key="3">
    <source>
        <dbReference type="Proteomes" id="UP000321523"/>
    </source>
</evidence>
<accession>A0A512E4Q9</accession>
<gene>
    <name evidence="2" type="ORF">SAE02_76080</name>
</gene>
<organism evidence="2 3">
    <name type="scientific">Skermanella aerolata</name>
    <dbReference type="NCBI Taxonomy" id="393310"/>
    <lineage>
        <taxon>Bacteria</taxon>
        <taxon>Pseudomonadati</taxon>
        <taxon>Pseudomonadota</taxon>
        <taxon>Alphaproteobacteria</taxon>
        <taxon>Rhodospirillales</taxon>
        <taxon>Azospirillaceae</taxon>
        <taxon>Skermanella</taxon>
    </lineage>
</organism>
<dbReference type="InterPro" id="IPR010982">
    <property type="entry name" value="Lambda_DNA-bd_dom_sf"/>
</dbReference>